<reference evidence="3" key="2">
    <citation type="submission" date="2018-02" db="UniProtKB">
        <authorList>
            <consortium name="EnsemblPlants"/>
        </authorList>
    </citation>
    <scope>IDENTIFICATION</scope>
    <source>
        <strain evidence="3">Williams 82</strain>
    </source>
</reference>
<evidence type="ECO:0000313" key="2">
    <source>
        <dbReference type="EMBL" id="KRH15718.1"/>
    </source>
</evidence>
<organism evidence="2">
    <name type="scientific">Glycine max</name>
    <name type="common">Soybean</name>
    <name type="synonym">Glycine hispida</name>
    <dbReference type="NCBI Taxonomy" id="3847"/>
    <lineage>
        <taxon>Eukaryota</taxon>
        <taxon>Viridiplantae</taxon>
        <taxon>Streptophyta</taxon>
        <taxon>Embryophyta</taxon>
        <taxon>Tracheophyta</taxon>
        <taxon>Spermatophyta</taxon>
        <taxon>Magnoliopsida</taxon>
        <taxon>eudicotyledons</taxon>
        <taxon>Gunneridae</taxon>
        <taxon>Pentapetalae</taxon>
        <taxon>rosids</taxon>
        <taxon>fabids</taxon>
        <taxon>Fabales</taxon>
        <taxon>Fabaceae</taxon>
        <taxon>Papilionoideae</taxon>
        <taxon>50 kb inversion clade</taxon>
        <taxon>NPAAA clade</taxon>
        <taxon>indigoferoid/millettioid clade</taxon>
        <taxon>Phaseoleae</taxon>
        <taxon>Glycine</taxon>
        <taxon>Glycine subgen. Soja</taxon>
    </lineage>
</organism>
<dbReference type="EnsemblPlants" id="KRH15718">
    <property type="protein sequence ID" value="KRH15718"/>
    <property type="gene ID" value="GLYMA_14G106600"/>
</dbReference>
<feature type="transmembrane region" description="Helical" evidence="1">
    <location>
        <begin position="55"/>
        <end position="76"/>
    </location>
</feature>
<evidence type="ECO:0000256" key="1">
    <source>
        <dbReference type="SAM" id="Phobius"/>
    </source>
</evidence>
<dbReference type="EMBL" id="CM000847">
    <property type="protein sequence ID" value="KRH15718.1"/>
    <property type="molecule type" value="Genomic_DNA"/>
</dbReference>
<reference evidence="2 3" key="1">
    <citation type="journal article" date="2010" name="Nature">
        <title>Genome sequence of the palaeopolyploid soybean.</title>
        <authorList>
            <person name="Schmutz J."/>
            <person name="Cannon S.B."/>
            <person name="Schlueter J."/>
            <person name="Ma J."/>
            <person name="Mitros T."/>
            <person name="Nelson W."/>
            <person name="Hyten D.L."/>
            <person name="Song Q."/>
            <person name="Thelen J.J."/>
            <person name="Cheng J."/>
            <person name="Xu D."/>
            <person name="Hellsten U."/>
            <person name="May G.D."/>
            <person name="Yu Y."/>
            <person name="Sakurai T."/>
            <person name="Umezawa T."/>
            <person name="Bhattacharyya M.K."/>
            <person name="Sandhu D."/>
            <person name="Valliyodan B."/>
            <person name="Lindquist E."/>
            <person name="Peto M."/>
            <person name="Grant D."/>
            <person name="Shu S."/>
            <person name="Goodstein D."/>
            <person name="Barry K."/>
            <person name="Futrell-Griggs M."/>
            <person name="Abernathy B."/>
            <person name="Du J."/>
            <person name="Tian Z."/>
            <person name="Zhu L."/>
            <person name="Gill N."/>
            <person name="Joshi T."/>
            <person name="Libault M."/>
            <person name="Sethuraman A."/>
            <person name="Zhang X.-C."/>
            <person name="Shinozaki K."/>
            <person name="Nguyen H.T."/>
            <person name="Wing R.A."/>
            <person name="Cregan P."/>
            <person name="Specht J."/>
            <person name="Grimwood J."/>
            <person name="Rokhsar D."/>
            <person name="Stacey G."/>
            <person name="Shoemaker R.C."/>
            <person name="Jackson S.A."/>
        </authorList>
    </citation>
    <scope>NUCLEOTIDE SEQUENCE [LARGE SCALE GENOMIC DNA]</scope>
    <source>
        <strain evidence="3">cv. Williams 82</strain>
        <tissue evidence="2">Callus</tissue>
    </source>
</reference>
<sequence length="81" mass="9131">MIDASVACLPSAPTSLTLPPPFQHRHCPDLVLPSFFSLCKSFFFSKVFSNARPGLRISFVIFFFDYLSVMGLISYVEYIVC</sequence>
<name>A0A0R0GC86_SOYBN</name>
<keyword evidence="1" id="KW-0812">Transmembrane</keyword>
<protein>
    <submittedName>
        <fullName evidence="2 3">Uncharacterized protein</fullName>
    </submittedName>
</protein>
<evidence type="ECO:0000313" key="3">
    <source>
        <dbReference type="EnsemblPlants" id="KRH15718"/>
    </source>
</evidence>
<dbReference type="Proteomes" id="UP000008827">
    <property type="component" value="Chromosome 14"/>
</dbReference>
<keyword evidence="1" id="KW-0472">Membrane</keyword>
<reference evidence="2" key="3">
    <citation type="submission" date="2018-07" db="EMBL/GenBank/DDBJ databases">
        <title>WGS assembly of Glycine max.</title>
        <authorList>
            <person name="Schmutz J."/>
            <person name="Cannon S."/>
            <person name="Schlueter J."/>
            <person name="Ma J."/>
            <person name="Mitros T."/>
            <person name="Nelson W."/>
            <person name="Hyten D."/>
            <person name="Song Q."/>
            <person name="Thelen J."/>
            <person name="Cheng J."/>
            <person name="Xu D."/>
            <person name="Hellsten U."/>
            <person name="May G."/>
            <person name="Yu Y."/>
            <person name="Sakurai T."/>
            <person name="Umezawa T."/>
            <person name="Bhattacharyya M."/>
            <person name="Sandhu D."/>
            <person name="Valliyodan B."/>
            <person name="Lindquist E."/>
            <person name="Peto M."/>
            <person name="Grant D."/>
            <person name="Shu S."/>
            <person name="Goodstein D."/>
            <person name="Barry K."/>
            <person name="Futrell-Griggs M."/>
            <person name="Abernathy B."/>
            <person name="Du J."/>
            <person name="Tian Z."/>
            <person name="Zhu L."/>
            <person name="Gill N."/>
            <person name="Joshi T."/>
            <person name="Libault M."/>
            <person name="Sethuraman A."/>
            <person name="Zhang X."/>
            <person name="Shinozaki K."/>
            <person name="Nguyen H."/>
            <person name="Wing R."/>
            <person name="Cregan P."/>
            <person name="Specht J."/>
            <person name="Grimwood J."/>
            <person name="Rokhsar D."/>
            <person name="Stacey G."/>
            <person name="Shoemaker R."/>
            <person name="Jackson S."/>
        </authorList>
    </citation>
    <scope>NUCLEOTIDE SEQUENCE</scope>
    <source>
        <tissue evidence="2">Callus</tissue>
    </source>
</reference>
<evidence type="ECO:0000313" key="4">
    <source>
        <dbReference type="Proteomes" id="UP000008827"/>
    </source>
</evidence>
<keyword evidence="4" id="KW-1185">Reference proteome</keyword>
<dbReference type="AlphaFoldDB" id="A0A0R0GC86"/>
<keyword evidence="1" id="KW-1133">Transmembrane helix</keyword>
<accession>A0A0R0GC86</accession>
<proteinExistence type="predicted"/>
<dbReference type="InParanoid" id="A0A0R0GC86"/>
<dbReference type="Gramene" id="KRH15718">
    <property type="protein sequence ID" value="KRH15718"/>
    <property type="gene ID" value="GLYMA_14G106600"/>
</dbReference>
<gene>
    <name evidence="2" type="ORF">GLYMA_14G106600</name>
</gene>